<dbReference type="InterPro" id="IPR036010">
    <property type="entry name" value="2Fe-2S_ferredoxin-like_sf"/>
</dbReference>
<feature type="binding site" evidence="20">
    <location>
        <position position="50"/>
    </location>
    <ligand>
        <name>[2Fe-2S] cluster</name>
        <dbReference type="ChEBI" id="CHEBI:190135"/>
        <label>1</label>
    </ligand>
</feature>
<dbReference type="PANTHER" id="PTHR11908:SF132">
    <property type="entry name" value="ALDEHYDE OXIDASE 1-RELATED"/>
    <property type="match status" value="1"/>
</dbReference>
<evidence type="ECO:0000256" key="20">
    <source>
        <dbReference type="PIRSR" id="PIRSR000127-3"/>
    </source>
</evidence>
<feature type="domain" description="FAD-binding PCMH-type" evidence="21">
    <location>
        <begin position="203"/>
        <end position="385"/>
    </location>
</feature>
<evidence type="ECO:0000256" key="8">
    <source>
        <dbReference type="ARBA" id="ARBA00022723"/>
    </source>
</evidence>
<dbReference type="OrthoDB" id="8300278at2759"/>
<keyword evidence="9 19" id="KW-0274">FAD</keyword>
<dbReference type="Gene3D" id="3.30.465.10">
    <property type="match status" value="1"/>
</dbReference>
<protein>
    <recommendedName>
        <fullName evidence="17">Indole-3-acetaldehyde oxidase</fullName>
    </recommendedName>
</protein>
<evidence type="ECO:0000256" key="15">
    <source>
        <dbReference type="ARBA" id="ARBA00034078"/>
    </source>
</evidence>
<keyword evidence="23" id="KW-1185">Reference proteome</keyword>
<dbReference type="FunFam" id="3.30.465.10:FF:000013">
    <property type="entry name" value="Aldehyde oxidase"/>
    <property type="match status" value="1"/>
</dbReference>
<dbReference type="PROSITE" id="PS00197">
    <property type="entry name" value="2FE2S_FER_1"/>
    <property type="match status" value="1"/>
</dbReference>
<comment type="similarity">
    <text evidence="3">Belongs to the xanthine dehydrogenase family.</text>
</comment>
<reference evidence="22" key="2">
    <citation type="submission" date="2022-10" db="EMBL/GenBank/DDBJ databases">
        <authorList>
            <consortium name="ENA_rothamsted_submissions"/>
            <consortium name="culmorum"/>
            <person name="King R."/>
        </authorList>
    </citation>
    <scope>NUCLEOTIDE SEQUENCE</scope>
</reference>
<dbReference type="GO" id="GO:0050302">
    <property type="term" value="F:indole-3-acetaldehyde oxidase activity"/>
    <property type="evidence" value="ECO:0007669"/>
    <property type="project" value="UniProtKB-EC"/>
</dbReference>
<evidence type="ECO:0000313" key="22">
    <source>
        <dbReference type="EMBL" id="CAG9811454.1"/>
    </source>
</evidence>
<dbReference type="InterPro" id="IPR008274">
    <property type="entry name" value="AldOxase/xan_DH_MoCoBD1"/>
</dbReference>
<comment type="cofactor">
    <cofactor evidence="20">
        <name>Mo-molybdopterin</name>
        <dbReference type="ChEBI" id="CHEBI:71302"/>
    </cofactor>
    <text evidence="20">Binds 1 Mo-molybdopterin (Mo-MPT) cofactor per subunit.</text>
</comment>
<dbReference type="InterPro" id="IPR037165">
    <property type="entry name" value="AldOxase/xan_DH_Mopterin-bd_sf"/>
</dbReference>
<dbReference type="InterPro" id="IPR016208">
    <property type="entry name" value="Ald_Oxase/xanthine_DH-like"/>
</dbReference>
<keyword evidence="10" id="KW-0560">Oxidoreductase</keyword>
<evidence type="ECO:0000256" key="19">
    <source>
        <dbReference type="PIRSR" id="PIRSR000127-2"/>
    </source>
</evidence>
<keyword evidence="8 20" id="KW-0479">Metal-binding</keyword>
<dbReference type="PIRSF" id="PIRSF000127">
    <property type="entry name" value="Xanthine_DH"/>
    <property type="match status" value="1"/>
</dbReference>
<comment type="subcellular location">
    <subcellularLocation>
        <location evidence="2">Peroxisome</location>
    </subcellularLocation>
</comment>
<dbReference type="SUPFAM" id="SSF54665">
    <property type="entry name" value="CO dehydrogenase molybdoprotein N-domain-like"/>
    <property type="match status" value="1"/>
</dbReference>
<feature type="binding site" evidence="20">
    <location>
        <position position="42"/>
    </location>
    <ligand>
        <name>[2Fe-2S] cluster</name>
        <dbReference type="ChEBI" id="CHEBI:190135"/>
        <label>1</label>
    </ligand>
</feature>
<dbReference type="InterPro" id="IPR000674">
    <property type="entry name" value="Ald_Oxase/Xan_DH_a/b"/>
</dbReference>
<dbReference type="Pfam" id="PF02738">
    <property type="entry name" value="MoCoBD_1"/>
    <property type="match status" value="1"/>
</dbReference>
<dbReference type="InterPro" id="IPR002346">
    <property type="entry name" value="Mopterin_DH_FAD-bd"/>
</dbReference>
<evidence type="ECO:0000256" key="1">
    <source>
        <dbReference type="ARBA" id="ARBA00001974"/>
    </source>
</evidence>
<dbReference type="SUPFAM" id="SSF54292">
    <property type="entry name" value="2Fe-2S ferredoxin-like"/>
    <property type="match status" value="1"/>
</dbReference>
<dbReference type="InterPro" id="IPR016166">
    <property type="entry name" value="FAD-bd_PCMH"/>
</dbReference>
<dbReference type="SUPFAM" id="SSF47741">
    <property type="entry name" value="CO dehydrogenase ISP C-domain like"/>
    <property type="match status" value="1"/>
</dbReference>
<dbReference type="EMBL" id="OU895880">
    <property type="protein sequence ID" value="CAG9811454.1"/>
    <property type="molecule type" value="Genomic_DNA"/>
</dbReference>
<evidence type="ECO:0000256" key="4">
    <source>
        <dbReference type="ARBA" id="ARBA00011738"/>
    </source>
</evidence>
<dbReference type="FunFam" id="3.30.365.10:FF:000008">
    <property type="entry name" value="Aldehyde oxidase1"/>
    <property type="match status" value="1"/>
</dbReference>
<feature type="binding site" evidence="20">
    <location>
        <position position="148"/>
    </location>
    <ligand>
        <name>[2Fe-2S] cluster</name>
        <dbReference type="ChEBI" id="CHEBI:190135"/>
        <label>2</label>
    </ligand>
</feature>
<dbReference type="GO" id="GO:0005777">
    <property type="term" value="C:peroxisome"/>
    <property type="evidence" value="ECO:0007669"/>
    <property type="project" value="UniProtKB-SubCell"/>
</dbReference>
<feature type="binding site" evidence="20">
    <location>
        <position position="150"/>
    </location>
    <ligand>
        <name>[2Fe-2S] cluster</name>
        <dbReference type="ChEBI" id="CHEBI:190135"/>
        <label>2</label>
    </ligand>
</feature>
<feature type="binding site" evidence="20">
    <location>
        <position position="112"/>
    </location>
    <ligand>
        <name>[2Fe-2S] cluster</name>
        <dbReference type="ChEBI" id="CHEBI:190135"/>
        <label>2</label>
    </ligand>
</feature>
<comment type="cofactor">
    <cofactor evidence="15">
        <name>[2Fe-2S] cluster</name>
        <dbReference type="ChEBI" id="CHEBI:190135"/>
    </cofactor>
</comment>
<dbReference type="PANTHER" id="PTHR11908">
    <property type="entry name" value="XANTHINE DEHYDROGENASE"/>
    <property type="match status" value="1"/>
</dbReference>
<dbReference type="Gene3D" id="3.90.1170.50">
    <property type="entry name" value="Aldehyde oxidase/xanthine dehydrogenase, a/b hammerhead"/>
    <property type="match status" value="1"/>
</dbReference>
<evidence type="ECO:0000256" key="11">
    <source>
        <dbReference type="ARBA" id="ARBA00023004"/>
    </source>
</evidence>
<comment type="cofactor">
    <cofactor evidence="20">
        <name>[2Fe-2S] cluster</name>
        <dbReference type="ChEBI" id="CHEBI:190135"/>
    </cofactor>
    <text evidence="20">Binds 2 [2Fe-2S] clusters.</text>
</comment>
<keyword evidence="5 20" id="KW-0500">Molybdenum</keyword>
<feature type="binding site" evidence="20">
    <location>
        <position position="72"/>
    </location>
    <ligand>
        <name>[2Fe-2S] cluster</name>
        <dbReference type="ChEBI" id="CHEBI:190135"/>
        <label>1</label>
    </ligand>
</feature>
<comment type="cofactor">
    <cofactor evidence="1 19">
        <name>FAD</name>
        <dbReference type="ChEBI" id="CHEBI:57692"/>
    </cofactor>
</comment>
<evidence type="ECO:0000256" key="12">
    <source>
        <dbReference type="ARBA" id="ARBA00023014"/>
    </source>
</evidence>
<evidence type="ECO:0000256" key="7">
    <source>
        <dbReference type="ARBA" id="ARBA00022714"/>
    </source>
</evidence>
<evidence type="ECO:0000256" key="13">
    <source>
        <dbReference type="ARBA" id="ARBA00023027"/>
    </source>
</evidence>
<dbReference type="Pfam" id="PF01315">
    <property type="entry name" value="Ald_Xan_dh_C"/>
    <property type="match status" value="1"/>
</dbReference>
<dbReference type="FunFam" id="3.10.20.30:FF:000012">
    <property type="entry name" value="Xanthine dehydrogenase/oxidase"/>
    <property type="match status" value="1"/>
</dbReference>
<dbReference type="Gene3D" id="3.10.20.30">
    <property type="match status" value="1"/>
</dbReference>
<dbReference type="InterPro" id="IPR036856">
    <property type="entry name" value="Ald_Oxase/Xan_DH_a/b_sf"/>
</dbReference>
<dbReference type="Pfam" id="PF03450">
    <property type="entry name" value="CO_deh_flav_C"/>
    <property type="match status" value="1"/>
</dbReference>
<dbReference type="InterPro" id="IPR005107">
    <property type="entry name" value="CO_DH_flav_C"/>
</dbReference>
<keyword evidence="14" id="KW-0576">Peroxisome</keyword>
<dbReference type="Gene3D" id="3.30.390.50">
    <property type="entry name" value="CO dehydrogenase flavoprotein, C-terminal domain"/>
    <property type="match status" value="1"/>
</dbReference>
<keyword evidence="7 20" id="KW-0001">2Fe-2S</keyword>
<dbReference type="GO" id="GO:0051537">
    <property type="term" value="F:2 iron, 2 sulfur cluster binding"/>
    <property type="evidence" value="ECO:0007669"/>
    <property type="project" value="UniProtKB-KW"/>
</dbReference>
<sequence length="1257" mass="140118">MEVSFKINGKCYKVSPATVPLNTSLNSFIRNYANLSGTKFMCLEGFCGVCTVSMKYMHPVTNQETVVAVNSCMQNVYSCHNTEITTVEGVGSTKKGLHKIQKQIVKNHGIQCGYCTPGMVMNMYSLLESKNNRVKMSEVENSFGGNFCRCTGYRPIMDAFKSLAVDGGCSEDIEDADKIKICSKTGAACQEKCGKKDEKLSFEFDDSTKWHRVMEVDEIFKVLDKLKDDEGYMLVAGNIGHEVCKAYKNIKSYIDISAVKALKSFKLTHESLEIGANSTITEAMEIFKQVSQENSNFSYLSKVYDHFDLIANIAIRNVATIAGNLAIKNFHDFQSDIFVVLQALDATIEIATSTDARQVVTMTEFLELNMNKKLITKVLLPSYDPATTKFGSYKIMPRSQNIPAYVNAAFMLQFENQKVTKAYICFGGISATFKRAENLEKFLIGKNIEDNQVITSAIEVLTSEVTPTPTLLPVSTEFRQNLASSLFYKFILSILPDDKVDKKFKSGAKLLDTEISTSSRNFDKHDNSTVLGNPVPNVKGDILSTGEAKFANDMPKMVNELYAAFVTGKKVNGIIKEIDASEALKIPGVTAFYSAKDIPGKNTFMPENFLFVSEPEEIFCSSKILFHNQPVGIILADTFELANEAAKLVVVKFEDDSTDTDHKLILTFDDVKSTPPNLELDTDFSKILENPPNPTEFTSVSGKFFIGSQYHYYMETQTCICIPNEKGMEVYSSTQWMDAVQTVISESINMPRNQINMYVSRLGGGFGGKVSRSTQIGAACAIGAHHTNRPVRLIQTMKDNMSISGLRNPNMNDYEVKFDQNGKILILNHEYIEDFGCSFNEPVTMGATPFTCHLYDSENYNIKAYKGRTNKASFTWCRAPGPLEGVAMIENTMEHIAWKLKKDPVEVRIANLPEGSEMKNQLELFVKECDYYNRLAQIQAFNSSNRWTKRGISIVPVKYPTEYFGIQHALVSIFYRDGSVSVNVGGIEMGQGLVTKVTQTASHALNIPMDKINIKWVNSIASPNATVSGGNITSEASCEAVRRACEILHERLEPVRIEHKIAEWEKLIDKAYELQVDLLAFYMFKPSDLPNYDIWGTTCTEVEVDILTGNIQIPRVDITVDCESVNPAMDIGQMEGGFVMGLGLWLMEKIVHDPKTGELLTNGTWNYINPGVKDIPKDFRVNIRRREGNGERIVSSKAAGEPPLVMSVSILFALRQALNSARIDSGLNDEYFILGGPATGEDRFLIANTKPEMLRLN</sequence>
<keyword evidence="12 20" id="KW-0411">Iron-sulfur</keyword>
<dbReference type="InterPro" id="IPR036884">
    <property type="entry name" value="2Fe-2S-bd_dom_sf"/>
</dbReference>
<reference evidence="22" key="1">
    <citation type="submission" date="2022-01" db="EMBL/GenBank/DDBJ databases">
        <authorList>
            <person name="King R."/>
        </authorList>
    </citation>
    <scope>NUCLEOTIDE SEQUENCE</scope>
</reference>
<evidence type="ECO:0000256" key="3">
    <source>
        <dbReference type="ARBA" id="ARBA00006849"/>
    </source>
</evidence>
<accession>A0A9N9SAT1</accession>
<dbReference type="InterPro" id="IPR002888">
    <property type="entry name" value="2Fe-2S-bd"/>
</dbReference>
<dbReference type="AlphaFoldDB" id="A0A9N9SAT1"/>
<feature type="binding site" evidence="20">
    <location>
        <position position="766"/>
    </location>
    <ligand>
        <name>Mo-molybdopterin</name>
        <dbReference type="ChEBI" id="CHEBI:71302"/>
    </ligand>
    <ligandPart>
        <name>Mo</name>
        <dbReference type="ChEBI" id="CHEBI:28685"/>
    </ligandPart>
</feature>
<feature type="binding site" evidence="20">
    <location>
        <position position="115"/>
    </location>
    <ligand>
        <name>[2Fe-2S] cluster</name>
        <dbReference type="ChEBI" id="CHEBI:190135"/>
        <label>2</label>
    </ligand>
</feature>
<dbReference type="FunFam" id="3.30.390.50:FF:000003">
    <property type="entry name" value="Aldehyde oxidase1"/>
    <property type="match status" value="1"/>
</dbReference>
<feature type="binding site" evidence="19">
    <location>
        <position position="394"/>
    </location>
    <ligand>
        <name>FAD</name>
        <dbReference type="ChEBI" id="CHEBI:57692"/>
    </ligand>
</feature>
<dbReference type="PROSITE" id="PS51387">
    <property type="entry name" value="FAD_PCMH"/>
    <property type="match status" value="1"/>
</dbReference>
<dbReference type="InterPro" id="IPR046867">
    <property type="entry name" value="AldOxase/xan_DH_MoCoBD2"/>
</dbReference>
<dbReference type="Pfam" id="PF01799">
    <property type="entry name" value="Fer2_2"/>
    <property type="match status" value="1"/>
</dbReference>
<dbReference type="SMART" id="SM01008">
    <property type="entry name" value="Ald_Xan_dh_C"/>
    <property type="match status" value="1"/>
</dbReference>
<evidence type="ECO:0000256" key="14">
    <source>
        <dbReference type="ARBA" id="ARBA00023140"/>
    </source>
</evidence>
<dbReference type="Pfam" id="PF00941">
    <property type="entry name" value="FAD_binding_5"/>
    <property type="match status" value="1"/>
</dbReference>
<evidence type="ECO:0000259" key="21">
    <source>
        <dbReference type="PROSITE" id="PS51387"/>
    </source>
</evidence>
<dbReference type="FunFam" id="3.30.365.10:FF:000001">
    <property type="entry name" value="Xanthine dehydrogenase oxidase"/>
    <property type="match status" value="1"/>
</dbReference>
<dbReference type="InterPro" id="IPR016169">
    <property type="entry name" value="FAD-bd_PCMH_sub2"/>
</dbReference>
<dbReference type="SUPFAM" id="SSF56176">
    <property type="entry name" value="FAD-binding/transporter-associated domain-like"/>
    <property type="match status" value="1"/>
</dbReference>
<feature type="binding site" evidence="19">
    <location>
        <position position="332"/>
    </location>
    <ligand>
        <name>FAD</name>
        <dbReference type="ChEBI" id="CHEBI:57692"/>
    </ligand>
</feature>
<gene>
    <name evidence="22" type="ORF">CHIRRI_LOCUS14263</name>
</gene>
<dbReference type="GO" id="GO:0071949">
    <property type="term" value="F:FAD binding"/>
    <property type="evidence" value="ECO:0007669"/>
    <property type="project" value="InterPro"/>
</dbReference>
<evidence type="ECO:0000256" key="5">
    <source>
        <dbReference type="ARBA" id="ARBA00022505"/>
    </source>
</evidence>
<dbReference type="InterPro" id="IPR036683">
    <property type="entry name" value="CO_DH_flav_C_dom_sf"/>
</dbReference>
<organism evidence="22 23">
    <name type="scientific">Chironomus riparius</name>
    <dbReference type="NCBI Taxonomy" id="315576"/>
    <lineage>
        <taxon>Eukaryota</taxon>
        <taxon>Metazoa</taxon>
        <taxon>Ecdysozoa</taxon>
        <taxon>Arthropoda</taxon>
        <taxon>Hexapoda</taxon>
        <taxon>Insecta</taxon>
        <taxon>Pterygota</taxon>
        <taxon>Neoptera</taxon>
        <taxon>Endopterygota</taxon>
        <taxon>Diptera</taxon>
        <taxon>Nematocera</taxon>
        <taxon>Chironomoidea</taxon>
        <taxon>Chironomidae</taxon>
        <taxon>Chironominae</taxon>
        <taxon>Chironomus</taxon>
    </lineage>
</organism>
<evidence type="ECO:0000256" key="6">
    <source>
        <dbReference type="ARBA" id="ARBA00022630"/>
    </source>
</evidence>
<dbReference type="Proteomes" id="UP001153620">
    <property type="component" value="Chromosome 4"/>
</dbReference>
<feature type="binding site" evidence="20">
    <location>
        <position position="735"/>
    </location>
    <ligand>
        <name>Mo-molybdopterin</name>
        <dbReference type="ChEBI" id="CHEBI:71302"/>
    </ligand>
    <ligandPart>
        <name>Mo</name>
        <dbReference type="ChEBI" id="CHEBI:28685"/>
    </ligandPart>
</feature>
<comment type="catalytic activity">
    <reaction evidence="16">
        <text>indole-3-acetaldehyde + O2 + H2O = (indol-3-yl)acetate + H2O2 + H(+)</text>
        <dbReference type="Rhea" id="RHEA:16277"/>
        <dbReference type="ChEBI" id="CHEBI:15377"/>
        <dbReference type="ChEBI" id="CHEBI:15378"/>
        <dbReference type="ChEBI" id="CHEBI:15379"/>
        <dbReference type="ChEBI" id="CHEBI:16240"/>
        <dbReference type="ChEBI" id="CHEBI:18086"/>
        <dbReference type="ChEBI" id="CHEBI:30854"/>
        <dbReference type="EC" id="1.2.3.7"/>
    </reaction>
</comment>
<feature type="active site" description="Proton acceptor" evidence="18">
    <location>
        <position position="1201"/>
    </location>
</feature>
<evidence type="ECO:0000313" key="23">
    <source>
        <dbReference type="Proteomes" id="UP001153620"/>
    </source>
</evidence>
<dbReference type="InterPro" id="IPR012675">
    <property type="entry name" value="Beta-grasp_dom_sf"/>
</dbReference>
<dbReference type="Pfam" id="PF20256">
    <property type="entry name" value="MoCoBD_2"/>
    <property type="match status" value="1"/>
</dbReference>
<dbReference type="SMART" id="SM01092">
    <property type="entry name" value="CO_deh_flav_C"/>
    <property type="match status" value="1"/>
</dbReference>
<dbReference type="InterPro" id="IPR006058">
    <property type="entry name" value="2Fe2S_fd_BS"/>
</dbReference>
<feature type="binding site" evidence="20">
    <location>
        <position position="47"/>
    </location>
    <ligand>
        <name>[2Fe-2S] cluster</name>
        <dbReference type="ChEBI" id="CHEBI:190135"/>
        <label>1</label>
    </ligand>
</feature>
<name>A0A9N9SAT1_9DIPT</name>
<feature type="binding site" evidence="20">
    <location>
        <position position="1030"/>
    </location>
    <ligand>
        <name>Mo-molybdopterin</name>
        <dbReference type="ChEBI" id="CHEBI:71302"/>
    </ligand>
    <ligandPart>
        <name>Mo</name>
        <dbReference type="ChEBI" id="CHEBI:28685"/>
    </ligandPart>
</feature>
<dbReference type="SUPFAM" id="SSF56003">
    <property type="entry name" value="Molybdenum cofactor-binding domain"/>
    <property type="match status" value="1"/>
</dbReference>
<dbReference type="Gene3D" id="3.30.365.10">
    <property type="entry name" value="Aldehyde oxidase/xanthine dehydrogenase, molybdopterin binding domain"/>
    <property type="match status" value="4"/>
</dbReference>
<evidence type="ECO:0000256" key="10">
    <source>
        <dbReference type="ARBA" id="ARBA00023002"/>
    </source>
</evidence>
<evidence type="ECO:0000256" key="17">
    <source>
        <dbReference type="ARBA" id="ARBA00072265"/>
    </source>
</evidence>
<keyword evidence="11 20" id="KW-0408">Iron</keyword>
<keyword evidence="13" id="KW-0520">NAD</keyword>
<keyword evidence="6" id="KW-0285">Flavoprotein</keyword>
<dbReference type="InterPro" id="IPR036318">
    <property type="entry name" value="FAD-bd_PCMH-like_sf"/>
</dbReference>
<proteinExistence type="inferred from homology"/>
<feature type="binding site" evidence="20">
    <location>
        <position position="878"/>
    </location>
    <ligand>
        <name>Mo-molybdopterin</name>
        <dbReference type="ChEBI" id="CHEBI:71302"/>
    </ligand>
    <ligandPart>
        <name>Mo</name>
        <dbReference type="ChEBI" id="CHEBI:28685"/>
    </ligandPart>
</feature>
<evidence type="ECO:0000256" key="2">
    <source>
        <dbReference type="ARBA" id="ARBA00004275"/>
    </source>
</evidence>
<dbReference type="GO" id="GO:0005506">
    <property type="term" value="F:iron ion binding"/>
    <property type="evidence" value="ECO:0007669"/>
    <property type="project" value="InterPro"/>
</dbReference>
<dbReference type="Gene3D" id="1.10.150.120">
    <property type="entry name" value="[2Fe-2S]-binding domain"/>
    <property type="match status" value="1"/>
</dbReference>
<evidence type="ECO:0000256" key="9">
    <source>
        <dbReference type="ARBA" id="ARBA00022827"/>
    </source>
</evidence>
<dbReference type="SUPFAM" id="SSF55447">
    <property type="entry name" value="CO dehydrogenase flavoprotein C-terminal domain-like"/>
    <property type="match status" value="1"/>
</dbReference>
<evidence type="ECO:0000256" key="16">
    <source>
        <dbReference type="ARBA" id="ARBA00052415"/>
    </source>
</evidence>
<evidence type="ECO:0000256" key="18">
    <source>
        <dbReference type="PIRSR" id="PIRSR000127-1"/>
    </source>
</evidence>
<comment type="subunit">
    <text evidence="4">Homodimer.</text>
</comment>